<keyword evidence="1" id="KW-0812">Transmembrane</keyword>
<gene>
    <name evidence="2" type="ORF">S03H2_23172</name>
</gene>
<keyword evidence="1" id="KW-0472">Membrane</keyword>
<feature type="transmembrane region" description="Helical" evidence="1">
    <location>
        <begin position="68"/>
        <end position="90"/>
    </location>
</feature>
<evidence type="ECO:0000256" key="1">
    <source>
        <dbReference type="SAM" id="Phobius"/>
    </source>
</evidence>
<dbReference type="EMBL" id="BARU01012615">
    <property type="protein sequence ID" value="GAH43154.1"/>
    <property type="molecule type" value="Genomic_DNA"/>
</dbReference>
<sequence>MTMILRVIAFILGALLVLFTLLSAIRTLVLPRAMQDRITVSTFSAVRWIFSIRLRWATAYQSRDRVMAYYAPIALLTLLPVWLLLVTIGYSGMFWGLGVQGWYEAFTLSGSSLLTLGFAKAGNLIQLNLV</sequence>
<proteinExistence type="predicted"/>
<feature type="non-terminal residue" evidence="2">
    <location>
        <position position="130"/>
    </location>
</feature>
<dbReference type="AlphaFoldDB" id="X1GNF9"/>
<keyword evidence="1" id="KW-1133">Transmembrane helix</keyword>
<evidence type="ECO:0008006" key="3">
    <source>
        <dbReference type="Google" id="ProtNLM"/>
    </source>
</evidence>
<protein>
    <recommendedName>
        <fullName evidence="3">Potassium channel domain-containing protein</fullName>
    </recommendedName>
</protein>
<feature type="transmembrane region" description="Helical" evidence="1">
    <location>
        <begin position="37"/>
        <end position="56"/>
    </location>
</feature>
<comment type="caution">
    <text evidence="2">The sequence shown here is derived from an EMBL/GenBank/DDBJ whole genome shotgun (WGS) entry which is preliminary data.</text>
</comment>
<accession>X1GNF9</accession>
<evidence type="ECO:0000313" key="2">
    <source>
        <dbReference type="EMBL" id="GAH43154.1"/>
    </source>
</evidence>
<organism evidence="2">
    <name type="scientific">marine sediment metagenome</name>
    <dbReference type="NCBI Taxonomy" id="412755"/>
    <lineage>
        <taxon>unclassified sequences</taxon>
        <taxon>metagenomes</taxon>
        <taxon>ecological metagenomes</taxon>
    </lineage>
</organism>
<name>X1GNF9_9ZZZZ</name>
<reference evidence="2" key="1">
    <citation type="journal article" date="2014" name="Front. Microbiol.">
        <title>High frequency of phylogenetically diverse reductive dehalogenase-homologous genes in deep subseafloor sedimentary metagenomes.</title>
        <authorList>
            <person name="Kawai M."/>
            <person name="Futagami T."/>
            <person name="Toyoda A."/>
            <person name="Takaki Y."/>
            <person name="Nishi S."/>
            <person name="Hori S."/>
            <person name="Arai W."/>
            <person name="Tsubouchi T."/>
            <person name="Morono Y."/>
            <person name="Uchiyama I."/>
            <person name="Ito T."/>
            <person name="Fujiyama A."/>
            <person name="Inagaki F."/>
            <person name="Takami H."/>
        </authorList>
    </citation>
    <scope>NUCLEOTIDE SEQUENCE</scope>
    <source>
        <strain evidence="2">Expedition CK06-06</strain>
    </source>
</reference>
<feature type="transmembrane region" description="Helical" evidence="1">
    <location>
        <begin position="102"/>
        <end position="119"/>
    </location>
</feature>